<protein>
    <recommendedName>
        <fullName evidence="5">Deacetylase sirtuin-type domain-containing protein</fullName>
    </recommendedName>
</protein>
<dbReference type="InterPro" id="IPR013087">
    <property type="entry name" value="Znf_C2H2_type"/>
</dbReference>
<keyword evidence="7" id="KW-1185">Reference proteome</keyword>
<dbReference type="Gene3D" id="3.30.160.60">
    <property type="entry name" value="Classic Zinc Finger"/>
    <property type="match status" value="1"/>
</dbReference>
<comment type="caution">
    <text evidence="4">Lacks conserved residue(s) required for the propagation of feature annotation.</text>
</comment>
<dbReference type="InterPro" id="IPR050134">
    <property type="entry name" value="NAD-dep_sirtuin_deacylases"/>
</dbReference>
<dbReference type="Gene3D" id="3.40.50.1220">
    <property type="entry name" value="TPP-binding domain"/>
    <property type="match status" value="1"/>
</dbReference>
<dbReference type="AlphaFoldDB" id="A0A8J2SDK7"/>
<evidence type="ECO:0000313" key="7">
    <source>
        <dbReference type="Proteomes" id="UP000789595"/>
    </source>
</evidence>
<dbReference type="Pfam" id="PF12874">
    <property type="entry name" value="zf-met"/>
    <property type="match status" value="1"/>
</dbReference>
<keyword evidence="2 4" id="KW-0862">Zinc</keyword>
<dbReference type="SUPFAM" id="SSF57667">
    <property type="entry name" value="beta-beta-alpha zinc fingers"/>
    <property type="match status" value="1"/>
</dbReference>
<dbReference type="InterPro" id="IPR026590">
    <property type="entry name" value="Ssirtuin_cat_dom"/>
</dbReference>
<dbReference type="GO" id="GO:0070403">
    <property type="term" value="F:NAD+ binding"/>
    <property type="evidence" value="ECO:0007669"/>
    <property type="project" value="TreeGrafter"/>
</dbReference>
<dbReference type="PROSITE" id="PS00028">
    <property type="entry name" value="ZINC_FINGER_C2H2_1"/>
    <property type="match status" value="1"/>
</dbReference>
<evidence type="ECO:0000256" key="2">
    <source>
        <dbReference type="ARBA" id="ARBA00022833"/>
    </source>
</evidence>
<dbReference type="EMBL" id="CAKKNE010000002">
    <property type="protein sequence ID" value="CAH0369965.1"/>
    <property type="molecule type" value="Genomic_DNA"/>
</dbReference>
<gene>
    <name evidence="6" type="ORF">PECAL_2P31120</name>
</gene>
<dbReference type="Proteomes" id="UP000789595">
    <property type="component" value="Unassembled WGS sequence"/>
</dbReference>
<dbReference type="GO" id="GO:0046872">
    <property type="term" value="F:metal ion binding"/>
    <property type="evidence" value="ECO:0007669"/>
    <property type="project" value="UniProtKB-KW"/>
</dbReference>
<dbReference type="InterPro" id="IPR036236">
    <property type="entry name" value="Znf_C2H2_sf"/>
</dbReference>
<dbReference type="OrthoDB" id="420264at2759"/>
<evidence type="ECO:0000313" key="6">
    <source>
        <dbReference type="EMBL" id="CAH0369965.1"/>
    </source>
</evidence>
<dbReference type="GO" id="GO:0017136">
    <property type="term" value="F:histone deacetylase activity, NAD-dependent"/>
    <property type="evidence" value="ECO:0007669"/>
    <property type="project" value="TreeGrafter"/>
</dbReference>
<sequence length="325" mass="35726">MSLPPHWCSICGKDLQSARSLAEHEAGRKHRRRAGLPVRPRRRWAPLTEEELFDGLAAGTYRRVVVCTGAGVSGVLARLYTQNVDGLHTHEDLFTATWAEKVVECHGSIRDGSIVLYGDALPPRVAHCLAEDFGAGSSDVDLVLVFGTSLQVAPFCAIPNLAPRGCARVLVNLAIDDCLANAWSRAPSRQKHLRLDCYGGPGHCGVGHACSMKLAGRAVQLGALWTDDRRWRQLLCGEACDAWAARFFASTASHLFAGSQIAFFVFPNMLKKAPMFKRVRDWKRNNSKRRPVQGGQARGQAAAIIRKAQLRQQQQMQMLQAGPPR</sequence>
<dbReference type="InterPro" id="IPR029035">
    <property type="entry name" value="DHS-like_NAD/FAD-binding_dom"/>
</dbReference>
<evidence type="ECO:0000256" key="4">
    <source>
        <dbReference type="PROSITE-ProRule" id="PRU00236"/>
    </source>
</evidence>
<feature type="binding site" evidence="4">
    <location>
        <position position="105"/>
    </location>
    <ligand>
        <name>Zn(2+)</name>
        <dbReference type="ChEBI" id="CHEBI:29105"/>
    </ligand>
</feature>
<dbReference type="PANTHER" id="PTHR11085">
    <property type="entry name" value="NAD-DEPENDENT PROTEIN DEACYLASE SIRTUIN-5, MITOCHONDRIAL-RELATED"/>
    <property type="match status" value="1"/>
</dbReference>
<dbReference type="SUPFAM" id="SSF52467">
    <property type="entry name" value="DHS-like NAD/FAD-binding domain"/>
    <property type="match status" value="1"/>
</dbReference>
<evidence type="ECO:0000256" key="1">
    <source>
        <dbReference type="ARBA" id="ARBA00022723"/>
    </source>
</evidence>
<keyword evidence="3" id="KW-0520">NAD</keyword>
<reference evidence="6" key="1">
    <citation type="submission" date="2021-11" db="EMBL/GenBank/DDBJ databases">
        <authorList>
            <consortium name="Genoscope - CEA"/>
            <person name="William W."/>
        </authorList>
    </citation>
    <scope>NUCLEOTIDE SEQUENCE</scope>
</reference>
<organism evidence="6 7">
    <name type="scientific">Pelagomonas calceolata</name>
    <dbReference type="NCBI Taxonomy" id="35677"/>
    <lineage>
        <taxon>Eukaryota</taxon>
        <taxon>Sar</taxon>
        <taxon>Stramenopiles</taxon>
        <taxon>Ochrophyta</taxon>
        <taxon>Pelagophyceae</taxon>
        <taxon>Pelagomonadales</taxon>
        <taxon>Pelagomonadaceae</taxon>
        <taxon>Pelagomonas</taxon>
    </lineage>
</organism>
<feature type="binding site" evidence="4">
    <location>
        <position position="67"/>
    </location>
    <ligand>
        <name>Zn(2+)</name>
        <dbReference type="ChEBI" id="CHEBI:29105"/>
    </ligand>
</feature>
<feature type="binding site" evidence="4">
    <location>
        <position position="11"/>
    </location>
    <ligand>
        <name>Zn(2+)</name>
        <dbReference type="ChEBI" id="CHEBI:29105"/>
    </ligand>
</feature>
<evidence type="ECO:0000259" key="5">
    <source>
        <dbReference type="PROSITE" id="PS50305"/>
    </source>
</evidence>
<dbReference type="GO" id="GO:0005634">
    <property type="term" value="C:nucleus"/>
    <property type="evidence" value="ECO:0007669"/>
    <property type="project" value="TreeGrafter"/>
</dbReference>
<evidence type="ECO:0000256" key="3">
    <source>
        <dbReference type="ARBA" id="ARBA00023027"/>
    </source>
</evidence>
<feature type="domain" description="Deacetylase sirtuin-type" evidence="5">
    <location>
        <begin position="1"/>
        <end position="258"/>
    </location>
</feature>
<name>A0A8J2SDK7_9STRA</name>
<comment type="caution">
    <text evidence="6">The sequence shown here is derived from an EMBL/GenBank/DDBJ whole genome shotgun (WGS) entry which is preliminary data.</text>
</comment>
<dbReference type="PANTHER" id="PTHR11085:SF6">
    <property type="entry name" value="NAD-DEPENDENT PROTEIN DEACETYLASE SIRTUIN-2"/>
    <property type="match status" value="1"/>
</dbReference>
<feature type="binding site" evidence="4">
    <location>
        <position position="8"/>
    </location>
    <ligand>
        <name>Zn(2+)</name>
        <dbReference type="ChEBI" id="CHEBI:29105"/>
    </ligand>
</feature>
<proteinExistence type="predicted"/>
<accession>A0A8J2SDK7</accession>
<dbReference type="PROSITE" id="PS50305">
    <property type="entry name" value="SIRTUIN"/>
    <property type="match status" value="1"/>
</dbReference>
<keyword evidence="1 4" id="KW-0479">Metal-binding</keyword>